<evidence type="ECO:0000256" key="5">
    <source>
        <dbReference type="ARBA" id="ARBA00022989"/>
    </source>
</evidence>
<dbReference type="Gene3D" id="1.10.3720.10">
    <property type="entry name" value="MetI-like"/>
    <property type="match status" value="1"/>
</dbReference>
<evidence type="ECO:0000259" key="8">
    <source>
        <dbReference type="PROSITE" id="PS50928"/>
    </source>
</evidence>
<feature type="transmembrane region" description="Helical" evidence="7">
    <location>
        <begin position="29"/>
        <end position="51"/>
    </location>
</feature>
<name>A0A1H5VHB7_9PSEU</name>
<dbReference type="Pfam" id="PF12911">
    <property type="entry name" value="OppC_N"/>
    <property type="match status" value="1"/>
</dbReference>
<keyword evidence="4 7" id="KW-0812">Transmembrane</keyword>
<keyword evidence="11" id="KW-1185">Reference proteome</keyword>
<proteinExistence type="inferred from homology"/>
<dbReference type="AlphaFoldDB" id="A0A1H5VHB7"/>
<gene>
    <name evidence="9" type="ORF">SAMN02982929_00882</name>
    <name evidence="10" type="ORF">SAMN05216506_1011188</name>
</gene>
<reference evidence="9" key="1">
    <citation type="submission" date="2016-10" db="EMBL/GenBank/DDBJ databases">
        <authorList>
            <person name="de Groot N.N."/>
        </authorList>
    </citation>
    <scope>NUCLEOTIDE SEQUENCE [LARGE SCALE GENOMIC DNA]</scope>
    <source>
        <strain evidence="9">ATCC 20501</strain>
    </source>
</reference>
<sequence>MVEVVATAPPTGARSRPSRRRRAFFANRLAVLGVVVLGLFALIAVLAPVIAPYDPYAQDLAGRFRPPSGAHPLGQDELGRDILSRLLHGAGVTLSAGLLAVALATAVGTAIGLLAGYRGGWCDTVLMRLMDVLLAFPSVLLAILIVSTLGPGLWNAMLAVGIVSVPQIARVVRSAAIGLRDSDYVQAARSMGAGSARILLRTLLPNCTGPLIVQSTLSLAAAILDIAALSFLGLGAQAPTPEWGAMLSDAFRAGFHVFLTSQFAIVFPGLAIAFAVLCVNFIGDGFRDVFDPKAVR</sequence>
<dbReference type="PROSITE" id="PS50928">
    <property type="entry name" value="ABC_TM1"/>
    <property type="match status" value="1"/>
</dbReference>
<feature type="transmembrane region" description="Helical" evidence="7">
    <location>
        <begin position="255"/>
        <end position="283"/>
    </location>
</feature>
<dbReference type="Proteomes" id="UP000199690">
    <property type="component" value="Unassembled WGS sequence"/>
</dbReference>
<dbReference type="GO" id="GO:0055085">
    <property type="term" value="P:transmembrane transport"/>
    <property type="evidence" value="ECO:0007669"/>
    <property type="project" value="InterPro"/>
</dbReference>
<dbReference type="InterPro" id="IPR035906">
    <property type="entry name" value="MetI-like_sf"/>
</dbReference>
<dbReference type="GO" id="GO:0005886">
    <property type="term" value="C:plasma membrane"/>
    <property type="evidence" value="ECO:0007669"/>
    <property type="project" value="UniProtKB-SubCell"/>
</dbReference>
<evidence type="ECO:0000313" key="12">
    <source>
        <dbReference type="Proteomes" id="UP000236729"/>
    </source>
</evidence>
<evidence type="ECO:0000256" key="6">
    <source>
        <dbReference type="ARBA" id="ARBA00023136"/>
    </source>
</evidence>
<dbReference type="CDD" id="cd06261">
    <property type="entry name" value="TM_PBP2"/>
    <property type="match status" value="1"/>
</dbReference>
<evidence type="ECO:0000256" key="4">
    <source>
        <dbReference type="ARBA" id="ARBA00022692"/>
    </source>
</evidence>
<evidence type="ECO:0000256" key="1">
    <source>
        <dbReference type="ARBA" id="ARBA00004651"/>
    </source>
</evidence>
<dbReference type="InterPro" id="IPR000515">
    <property type="entry name" value="MetI-like"/>
</dbReference>
<comment type="subcellular location">
    <subcellularLocation>
        <location evidence="1 7">Cell membrane</location>
        <topology evidence="1 7">Multi-pass membrane protein</topology>
    </subcellularLocation>
</comment>
<dbReference type="PANTHER" id="PTHR43386">
    <property type="entry name" value="OLIGOPEPTIDE TRANSPORT SYSTEM PERMEASE PROTEIN APPC"/>
    <property type="match status" value="1"/>
</dbReference>
<evidence type="ECO:0000256" key="2">
    <source>
        <dbReference type="ARBA" id="ARBA00022448"/>
    </source>
</evidence>
<feature type="transmembrane region" description="Helical" evidence="7">
    <location>
        <begin position="94"/>
        <end position="117"/>
    </location>
</feature>
<comment type="similarity">
    <text evidence="7">Belongs to the binding-protein-dependent transport system permease family.</text>
</comment>
<feature type="transmembrane region" description="Helical" evidence="7">
    <location>
        <begin position="129"/>
        <end position="147"/>
    </location>
</feature>
<keyword evidence="2 7" id="KW-0813">Transport</keyword>
<dbReference type="PANTHER" id="PTHR43386:SF1">
    <property type="entry name" value="D,D-DIPEPTIDE TRANSPORT SYSTEM PERMEASE PROTEIN DDPC-RELATED"/>
    <property type="match status" value="1"/>
</dbReference>
<evidence type="ECO:0000313" key="11">
    <source>
        <dbReference type="Proteomes" id="UP000199690"/>
    </source>
</evidence>
<dbReference type="Pfam" id="PF00528">
    <property type="entry name" value="BPD_transp_1"/>
    <property type="match status" value="1"/>
</dbReference>
<keyword evidence="6 7" id="KW-0472">Membrane</keyword>
<dbReference type="EMBL" id="FOME01000001">
    <property type="protein sequence ID" value="SFC60775.1"/>
    <property type="molecule type" value="Genomic_DNA"/>
</dbReference>
<accession>A0A1H5VHB7</accession>
<keyword evidence="5 7" id="KW-1133">Transmembrane helix</keyword>
<reference evidence="11 12" key="2">
    <citation type="submission" date="2016-10" db="EMBL/GenBank/DDBJ databases">
        <authorList>
            <person name="Varghese N."/>
            <person name="Submissions S."/>
        </authorList>
    </citation>
    <scope>NUCLEOTIDE SEQUENCE [LARGE SCALE GENOMIC DNA]</scope>
    <source>
        <strain evidence="12">ATCC 20501</strain>
        <strain evidence="10 11">CGMCC 4.3529</strain>
    </source>
</reference>
<evidence type="ECO:0000313" key="10">
    <source>
        <dbReference type="EMBL" id="SFC60775.1"/>
    </source>
</evidence>
<keyword evidence="3" id="KW-1003">Cell membrane</keyword>
<organism evidence="9 12">
    <name type="scientific">Saccharopolyspora kobensis</name>
    <dbReference type="NCBI Taxonomy" id="146035"/>
    <lineage>
        <taxon>Bacteria</taxon>
        <taxon>Bacillati</taxon>
        <taxon>Actinomycetota</taxon>
        <taxon>Actinomycetes</taxon>
        <taxon>Pseudonocardiales</taxon>
        <taxon>Pseudonocardiaceae</taxon>
        <taxon>Saccharopolyspora</taxon>
    </lineage>
</organism>
<feature type="domain" description="ABC transmembrane type-1" evidence="8">
    <location>
        <begin position="90"/>
        <end position="276"/>
    </location>
</feature>
<protein>
    <submittedName>
        <fullName evidence="9">Peptide/nickel transport system permease protein</fullName>
    </submittedName>
</protein>
<dbReference type="EMBL" id="FNVB01000002">
    <property type="protein sequence ID" value="SEF86623.1"/>
    <property type="molecule type" value="Genomic_DNA"/>
</dbReference>
<feature type="transmembrane region" description="Helical" evidence="7">
    <location>
        <begin position="211"/>
        <end position="235"/>
    </location>
</feature>
<evidence type="ECO:0000313" key="9">
    <source>
        <dbReference type="EMBL" id="SEF86623.1"/>
    </source>
</evidence>
<evidence type="ECO:0000256" key="7">
    <source>
        <dbReference type="RuleBase" id="RU363032"/>
    </source>
</evidence>
<accession>A0A1I1KJN3</accession>
<evidence type="ECO:0000256" key="3">
    <source>
        <dbReference type="ARBA" id="ARBA00022475"/>
    </source>
</evidence>
<dbReference type="InterPro" id="IPR025966">
    <property type="entry name" value="OppC_N"/>
</dbReference>
<dbReference type="Proteomes" id="UP000236729">
    <property type="component" value="Unassembled WGS sequence"/>
</dbReference>
<dbReference type="RefSeq" id="WP_093346911.1">
    <property type="nucleotide sequence ID" value="NZ_FNVB01000002.1"/>
</dbReference>
<dbReference type="InterPro" id="IPR050366">
    <property type="entry name" value="BP-dependent_transpt_permease"/>
</dbReference>
<dbReference type="SUPFAM" id="SSF161098">
    <property type="entry name" value="MetI-like"/>
    <property type="match status" value="1"/>
</dbReference>